<evidence type="ECO:0000313" key="1">
    <source>
        <dbReference type="EMBL" id="JAD27183.1"/>
    </source>
</evidence>
<proteinExistence type="predicted"/>
<accession>A0A0A8YNC0</accession>
<organism evidence="1">
    <name type="scientific">Arundo donax</name>
    <name type="common">Giant reed</name>
    <name type="synonym">Donax arundinaceus</name>
    <dbReference type="NCBI Taxonomy" id="35708"/>
    <lineage>
        <taxon>Eukaryota</taxon>
        <taxon>Viridiplantae</taxon>
        <taxon>Streptophyta</taxon>
        <taxon>Embryophyta</taxon>
        <taxon>Tracheophyta</taxon>
        <taxon>Spermatophyta</taxon>
        <taxon>Magnoliopsida</taxon>
        <taxon>Liliopsida</taxon>
        <taxon>Poales</taxon>
        <taxon>Poaceae</taxon>
        <taxon>PACMAD clade</taxon>
        <taxon>Arundinoideae</taxon>
        <taxon>Arundineae</taxon>
        <taxon>Arundo</taxon>
    </lineage>
</organism>
<protein>
    <submittedName>
        <fullName evidence="1">Uncharacterized protein</fullName>
    </submittedName>
</protein>
<reference evidence="1" key="2">
    <citation type="journal article" date="2015" name="Data Brief">
        <title>Shoot transcriptome of the giant reed, Arundo donax.</title>
        <authorList>
            <person name="Barrero R.A."/>
            <person name="Guerrero F.D."/>
            <person name="Moolhuijzen P."/>
            <person name="Goolsby J.A."/>
            <person name="Tidwell J."/>
            <person name="Bellgard S.E."/>
            <person name="Bellgard M.I."/>
        </authorList>
    </citation>
    <scope>NUCLEOTIDE SEQUENCE</scope>
    <source>
        <tissue evidence="1">Shoot tissue taken approximately 20 cm above the soil surface</tissue>
    </source>
</reference>
<name>A0A0A8YNC0_ARUDO</name>
<sequence>MQITHGTMYRKLLFIISPGYTLGNRCASSCFGLLEY</sequence>
<reference evidence="1" key="1">
    <citation type="submission" date="2014-09" db="EMBL/GenBank/DDBJ databases">
        <authorList>
            <person name="Magalhaes I.L.F."/>
            <person name="Oliveira U."/>
            <person name="Santos F.R."/>
            <person name="Vidigal T.H.D.A."/>
            <person name="Brescovit A.D."/>
            <person name="Santos A.J."/>
        </authorList>
    </citation>
    <scope>NUCLEOTIDE SEQUENCE</scope>
    <source>
        <tissue evidence="1">Shoot tissue taken approximately 20 cm above the soil surface</tissue>
    </source>
</reference>
<dbReference type="EMBL" id="GBRH01270712">
    <property type="protein sequence ID" value="JAD27183.1"/>
    <property type="molecule type" value="Transcribed_RNA"/>
</dbReference>
<dbReference type="AlphaFoldDB" id="A0A0A8YNC0"/>